<keyword evidence="3 6" id="KW-0560">Oxidoreductase</keyword>
<dbReference type="PRINTS" id="PR00385">
    <property type="entry name" value="P450"/>
</dbReference>
<accession>A0A7D9GZX3</accession>
<proteinExistence type="inferred from homology"/>
<feature type="binding site" description="axial binding residue" evidence="5">
    <location>
        <position position="505"/>
    </location>
    <ligand>
        <name>heme</name>
        <dbReference type="ChEBI" id="CHEBI:30413"/>
    </ligand>
    <ligandPart>
        <name>Fe</name>
        <dbReference type="ChEBI" id="CHEBI:18248"/>
    </ligandPart>
</feature>
<dbReference type="PANTHER" id="PTHR46300">
    <property type="entry name" value="P450, PUTATIVE (EUROFUNG)-RELATED-RELATED"/>
    <property type="match status" value="1"/>
</dbReference>
<comment type="similarity">
    <text evidence="1 6">Belongs to the cytochrome P450 family.</text>
</comment>
<dbReference type="EMBL" id="CABFWN010000003">
    <property type="protein sequence ID" value="VUG18401.1"/>
    <property type="molecule type" value="Genomic_DNA"/>
</dbReference>
<keyword evidence="8" id="KW-0812">Transmembrane</keyword>
<name>A0A7D9GZX3_DEKBR</name>
<evidence type="ECO:0000256" key="6">
    <source>
        <dbReference type="RuleBase" id="RU000461"/>
    </source>
</evidence>
<organism evidence="9 10">
    <name type="scientific">Dekkera bruxellensis</name>
    <name type="common">Brettanomyces custersii</name>
    <dbReference type="NCBI Taxonomy" id="5007"/>
    <lineage>
        <taxon>Eukaryota</taxon>
        <taxon>Fungi</taxon>
        <taxon>Dikarya</taxon>
        <taxon>Ascomycota</taxon>
        <taxon>Saccharomycotina</taxon>
        <taxon>Pichiomycetes</taxon>
        <taxon>Pichiales</taxon>
        <taxon>Pichiaceae</taxon>
        <taxon>Brettanomyces</taxon>
    </lineage>
</organism>
<dbReference type="InterPro" id="IPR001128">
    <property type="entry name" value="Cyt_P450"/>
</dbReference>
<evidence type="ECO:0000256" key="2">
    <source>
        <dbReference type="ARBA" id="ARBA00022723"/>
    </source>
</evidence>
<feature type="region of interest" description="Disordered" evidence="7">
    <location>
        <begin position="572"/>
        <end position="601"/>
    </location>
</feature>
<dbReference type="Proteomes" id="UP000478008">
    <property type="component" value="Unassembled WGS sequence"/>
</dbReference>
<dbReference type="GO" id="GO:0020037">
    <property type="term" value="F:heme binding"/>
    <property type="evidence" value="ECO:0007669"/>
    <property type="project" value="InterPro"/>
</dbReference>
<gene>
    <name evidence="9" type="ORF">DEBR0S3_09846G</name>
</gene>
<dbReference type="GO" id="GO:0004497">
    <property type="term" value="F:monooxygenase activity"/>
    <property type="evidence" value="ECO:0007669"/>
    <property type="project" value="UniProtKB-KW"/>
</dbReference>
<evidence type="ECO:0000313" key="9">
    <source>
        <dbReference type="EMBL" id="VUG18401.1"/>
    </source>
</evidence>
<evidence type="ECO:0000313" key="10">
    <source>
        <dbReference type="Proteomes" id="UP000478008"/>
    </source>
</evidence>
<evidence type="ECO:0000256" key="4">
    <source>
        <dbReference type="ARBA" id="ARBA00023004"/>
    </source>
</evidence>
<evidence type="ECO:0000256" key="7">
    <source>
        <dbReference type="SAM" id="MobiDB-lite"/>
    </source>
</evidence>
<dbReference type="InterPro" id="IPR050364">
    <property type="entry name" value="Cytochrome_P450_fung"/>
</dbReference>
<dbReference type="InterPro" id="IPR036396">
    <property type="entry name" value="Cyt_P450_sf"/>
</dbReference>
<feature type="transmembrane region" description="Helical" evidence="8">
    <location>
        <begin position="12"/>
        <end position="29"/>
    </location>
</feature>
<feature type="compositionally biased region" description="Basic and acidic residues" evidence="7">
    <location>
        <begin position="572"/>
        <end position="588"/>
    </location>
</feature>
<dbReference type="PROSITE" id="PS00086">
    <property type="entry name" value="CYTOCHROME_P450"/>
    <property type="match status" value="1"/>
</dbReference>
<dbReference type="InterPro" id="IPR002401">
    <property type="entry name" value="Cyt_P450_E_grp-I"/>
</dbReference>
<evidence type="ECO:0000256" key="8">
    <source>
        <dbReference type="SAM" id="Phobius"/>
    </source>
</evidence>
<dbReference type="InterPro" id="IPR017972">
    <property type="entry name" value="Cyt_P450_CS"/>
</dbReference>
<dbReference type="Pfam" id="PF00067">
    <property type="entry name" value="p450"/>
    <property type="match status" value="1"/>
</dbReference>
<evidence type="ECO:0000256" key="3">
    <source>
        <dbReference type="ARBA" id="ARBA00023002"/>
    </source>
</evidence>
<dbReference type="GO" id="GO:0005506">
    <property type="term" value="F:iron ion binding"/>
    <property type="evidence" value="ECO:0007669"/>
    <property type="project" value="InterPro"/>
</dbReference>
<keyword evidence="4 5" id="KW-0408">Iron</keyword>
<comment type="cofactor">
    <cofactor evidence="5">
        <name>heme</name>
        <dbReference type="ChEBI" id="CHEBI:30413"/>
    </cofactor>
</comment>
<dbReference type="PRINTS" id="PR00463">
    <property type="entry name" value="EP450I"/>
</dbReference>
<evidence type="ECO:0000256" key="1">
    <source>
        <dbReference type="ARBA" id="ARBA00010617"/>
    </source>
</evidence>
<dbReference type="Gene3D" id="1.10.630.10">
    <property type="entry name" value="Cytochrome P450"/>
    <property type="match status" value="1"/>
</dbReference>
<dbReference type="SUPFAM" id="SSF48264">
    <property type="entry name" value="Cytochrome P450"/>
    <property type="match status" value="1"/>
</dbReference>
<feature type="transmembrane region" description="Helical" evidence="8">
    <location>
        <begin position="41"/>
        <end position="66"/>
    </location>
</feature>
<reference evidence="9 10" key="1">
    <citation type="submission" date="2019-07" db="EMBL/GenBank/DDBJ databases">
        <authorList>
            <person name="Friedrich A."/>
            <person name="Schacherer J."/>
        </authorList>
    </citation>
    <scope>NUCLEOTIDE SEQUENCE [LARGE SCALE GENOMIC DNA]</scope>
</reference>
<keyword evidence="8" id="KW-1133">Transmembrane helix</keyword>
<keyword evidence="2 5" id="KW-0479">Metal-binding</keyword>
<keyword evidence="8" id="KW-0472">Membrane</keyword>
<evidence type="ECO:0000256" key="5">
    <source>
        <dbReference type="PIRSR" id="PIRSR602401-1"/>
    </source>
</evidence>
<keyword evidence="6" id="KW-0503">Monooxygenase</keyword>
<protein>
    <submittedName>
        <fullName evidence="9">DEBR0S3_09846g1_1</fullName>
    </submittedName>
</protein>
<sequence>MFSFKSTNPTFFLSIQVINMINILTWIPSHPGKVGEILDRVYPLLLVIRWILMLLVVIYIVDIIFLSPRRIKNIPNLYSAIPVWGNLSLISPSAKTWQDSPCLKFLKITRSLGDVYQVRFGIRDVIIVNSYSSIMKLWCCKSVRGNNSRPIGDTFHKLLSKENIYTIGTTPFGPDYLKMRKFVTSHLLSLYHGKSYNDRVIGRESDKLIARIIKESGKKKVASNGKLTRSLIVNDLLLQCQYFHLAVALMLTYGYSINYSDEEARKNAKEIIYVENQITKVRSHVQNFQDFLPQPFRGLVERLSGKEKKASALYERRKKYLDRYFTYSKNNVTYPTVSVKKSLMYRYFMDGGENINRGQMASICLTLISAGLDNTPLNFLYEIHQLSNSPHICEKAYHELLKCYANDPAGAYRDCYRELKCKYVVALVKETLRLFTVLPMALPRETTAPIVYGNAVIPAKTILFMNCWAGNHDEEVFYKPMEFIPERFLNSKTKHLAFGIGARMCLGNHLAFQELYTLTCKFILLFEFQSPHTTLLNPLELNLYPGSIAIEPEPLTVELKLRSEELLSEIIGDRPETVDKPGDDKKFEPFVGENETSRAHN</sequence>
<keyword evidence="10" id="KW-1185">Reference proteome</keyword>
<dbReference type="AlphaFoldDB" id="A0A7D9GZX3"/>
<keyword evidence="5 6" id="KW-0349">Heme</keyword>
<dbReference type="GO" id="GO:0016705">
    <property type="term" value="F:oxidoreductase activity, acting on paired donors, with incorporation or reduction of molecular oxygen"/>
    <property type="evidence" value="ECO:0007669"/>
    <property type="project" value="InterPro"/>
</dbReference>